<dbReference type="RefSeq" id="WP_092783821.1">
    <property type="nucleotide sequence ID" value="NZ_FORA01000005.1"/>
</dbReference>
<dbReference type="CDD" id="cd14743">
    <property type="entry name" value="PAAR_CT_1"/>
    <property type="match status" value="1"/>
</dbReference>
<proteinExistence type="predicted"/>
<dbReference type="Pfam" id="PF05488">
    <property type="entry name" value="PAAR_motif"/>
    <property type="match status" value="1"/>
</dbReference>
<evidence type="ECO:0000313" key="3">
    <source>
        <dbReference type="Proteomes" id="UP000199110"/>
    </source>
</evidence>
<gene>
    <name evidence="2" type="ORF">SAMN04488095_3453</name>
</gene>
<name>A0A1I3TH21_9RHOB</name>
<dbReference type="OrthoDB" id="197187at2"/>
<dbReference type="Gene3D" id="2.60.200.60">
    <property type="match status" value="2"/>
</dbReference>
<dbReference type="InterPro" id="IPR008727">
    <property type="entry name" value="PAAR_motif"/>
</dbReference>
<dbReference type="AlphaFoldDB" id="A0A1I3TH21"/>
<protein>
    <submittedName>
        <fullName evidence="2">Zn-binding Pro-Ala-Ala-Arg (PAAR) domain-containing protein, incolved in TypeVI secretion</fullName>
    </submittedName>
</protein>
<keyword evidence="3" id="KW-1185">Reference proteome</keyword>
<dbReference type="Proteomes" id="UP000199110">
    <property type="component" value="Unassembled WGS sequence"/>
</dbReference>
<feature type="region of interest" description="Disordered" evidence="1">
    <location>
        <begin position="58"/>
        <end position="85"/>
    </location>
</feature>
<evidence type="ECO:0000256" key="1">
    <source>
        <dbReference type="SAM" id="MobiDB-lite"/>
    </source>
</evidence>
<reference evidence="2 3" key="1">
    <citation type="submission" date="2016-10" db="EMBL/GenBank/DDBJ databases">
        <authorList>
            <person name="de Groot N.N."/>
        </authorList>
    </citation>
    <scope>NUCLEOTIDE SEQUENCE [LARGE SCALE GENOMIC DNA]</scope>
    <source>
        <strain evidence="2 3">DSM 19073</strain>
    </source>
</reference>
<accession>A0A1I3TH21</accession>
<dbReference type="STRING" id="390807.SAMN04488095_3453"/>
<organism evidence="2 3">
    <name type="scientific">Jannaschia pohangensis</name>
    <dbReference type="NCBI Taxonomy" id="390807"/>
    <lineage>
        <taxon>Bacteria</taxon>
        <taxon>Pseudomonadati</taxon>
        <taxon>Pseudomonadota</taxon>
        <taxon>Alphaproteobacteria</taxon>
        <taxon>Rhodobacterales</taxon>
        <taxon>Roseobacteraceae</taxon>
        <taxon>Jannaschia</taxon>
    </lineage>
</organism>
<dbReference type="EMBL" id="FORA01000005">
    <property type="protein sequence ID" value="SFJ70514.1"/>
    <property type="molecule type" value="Genomic_DNA"/>
</dbReference>
<sequence length="85" mass="8596">MKPTARLGDTHMCPAHGPNPIVQVASKSTCDGLPVATVGDKTACGAIIMTGSSKCLTDGKPTARIGSETNHGGKIITGSPKQLIP</sequence>
<evidence type="ECO:0000313" key="2">
    <source>
        <dbReference type="EMBL" id="SFJ70514.1"/>
    </source>
</evidence>